<gene>
    <name evidence="1" type="ordered locus">Niako_6125</name>
</gene>
<dbReference type="KEGG" id="nko:Niako_6125"/>
<evidence type="ECO:0000313" key="1">
    <source>
        <dbReference type="EMBL" id="AEW02350.1"/>
    </source>
</evidence>
<organism evidence="1 2">
    <name type="scientific">Niastella koreensis (strain DSM 17620 / KACC 11465 / NBRC 106392 / GR20-10)</name>
    <dbReference type="NCBI Taxonomy" id="700598"/>
    <lineage>
        <taxon>Bacteria</taxon>
        <taxon>Pseudomonadati</taxon>
        <taxon>Bacteroidota</taxon>
        <taxon>Chitinophagia</taxon>
        <taxon>Chitinophagales</taxon>
        <taxon>Chitinophagaceae</taxon>
        <taxon>Niastella</taxon>
    </lineage>
</organism>
<dbReference type="EMBL" id="CP003178">
    <property type="protein sequence ID" value="AEW02350.1"/>
    <property type="molecule type" value="Genomic_DNA"/>
</dbReference>
<accession>G8T8Z3</accession>
<evidence type="ECO:0000313" key="2">
    <source>
        <dbReference type="Proteomes" id="UP000005438"/>
    </source>
</evidence>
<dbReference type="STRING" id="700598.Niako_6125"/>
<dbReference type="Proteomes" id="UP000005438">
    <property type="component" value="Chromosome"/>
</dbReference>
<proteinExistence type="predicted"/>
<protein>
    <submittedName>
        <fullName evidence="1">Uncharacterized protein</fullName>
    </submittedName>
</protein>
<name>G8T8Z3_NIAKG</name>
<dbReference type="HOGENOM" id="CLU_1287736_0_0_10"/>
<sequence>MSTPFTTYEDSMKVDNDILLSKISQAENSTLLDYMAEQGISAAVCQKYLQLIKLYNRQDKKYFYALGMLNEEGGFELVNQSYSGWINSEYKDGQRDVSVIRGSEYPTRKLHIFLNMKDFLALAARKKDHWFSGDVLILHTYDLLHKVPPYLYQNTYKQLISWMPNDDYGKTAIDAMTAYCLVERSVEHVPMNHSFARHETIREWCVAQSALVKG</sequence>
<dbReference type="AlphaFoldDB" id="G8T8Z3"/>
<reference evidence="1 2" key="1">
    <citation type="submission" date="2011-12" db="EMBL/GenBank/DDBJ databases">
        <title>The complete genome of Niastella koreensis GR20-10.</title>
        <authorList>
            <consortium name="US DOE Joint Genome Institute (JGI-PGF)"/>
            <person name="Lucas S."/>
            <person name="Han J."/>
            <person name="Lapidus A."/>
            <person name="Bruce D."/>
            <person name="Goodwin L."/>
            <person name="Pitluck S."/>
            <person name="Peters L."/>
            <person name="Kyrpides N."/>
            <person name="Mavromatis K."/>
            <person name="Ivanova N."/>
            <person name="Mikhailova N."/>
            <person name="Davenport K."/>
            <person name="Saunders E."/>
            <person name="Detter J.C."/>
            <person name="Tapia R."/>
            <person name="Han C."/>
            <person name="Land M."/>
            <person name="Hauser L."/>
            <person name="Markowitz V."/>
            <person name="Cheng J.-F."/>
            <person name="Hugenholtz P."/>
            <person name="Woyke T."/>
            <person name="Wu D."/>
            <person name="Tindall B."/>
            <person name="Pomrenke H."/>
            <person name="Brambilla E."/>
            <person name="Klenk H.-P."/>
            <person name="Eisen J.A."/>
        </authorList>
    </citation>
    <scope>NUCLEOTIDE SEQUENCE [LARGE SCALE GENOMIC DNA]</scope>
    <source>
        <strain evidence="2">DSM 17620 / KACC 11465 / NBRC 106392 / GR20-10</strain>
    </source>
</reference>
<dbReference type="eggNOG" id="COG0358">
    <property type="taxonomic scope" value="Bacteria"/>
</dbReference>